<dbReference type="EMBL" id="JAVIJP010000016">
    <property type="protein sequence ID" value="KAL3643234.1"/>
    <property type="molecule type" value="Genomic_DNA"/>
</dbReference>
<accession>A0ABD3DQD9</accession>
<keyword evidence="2" id="KW-0804">Transcription</keyword>
<evidence type="ECO:0000256" key="2">
    <source>
        <dbReference type="ARBA" id="ARBA00023163"/>
    </source>
</evidence>
<dbReference type="PANTHER" id="PTHR31636">
    <property type="entry name" value="OSJNBA0084A10.13 PROTEIN-RELATED"/>
    <property type="match status" value="1"/>
</dbReference>
<reference evidence="5" key="1">
    <citation type="journal article" date="2024" name="IScience">
        <title>Strigolactones Initiate the Formation of Haustorium-like Structures in Castilleja.</title>
        <authorList>
            <person name="Buerger M."/>
            <person name="Peterson D."/>
            <person name="Chory J."/>
        </authorList>
    </citation>
    <scope>NUCLEOTIDE SEQUENCE [LARGE SCALE GENOMIC DNA]</scope>
</reference>
<protein>
    <recommendedName>
        <fullName evidence="6">Scarecrow-like protein 18</fullName>
    </recommendedName>
</protein>
<organism evidence="4 5">
    <name type="scientific">Castilleja foliolosa</name>
    <dbReference type="NCBI Taxonomy" id="1961234"/>
    <lineage>
        <taxon>Eukaryota</taxon>
        <taxon>Viridiplantae</taxon>
        <taxon>Streptophyta</taxon>
        <taxon>Embryophyta</taxon>
        <taxon>Tracheophyta</taxon>
        <taxon>Spermatophyta</taxon>
        <taxon>Magnoliopsida</taxon>
        <taxon>eudicotyledons</taxon>
        <taxon>Gunneridae</taxon>
        <taxon>Pentapetalae</taxon>
        <taxon>asterids</taxon>
        <taxon>lamiids</taxon>
        <taxon>Lamiales</taxon>
        <taxon>Orobanchaceae</taxon>
        <taxon>Pedicularideae</taxon>
        <taxon>Castillejinae</taxon>
        <taxon>Castilleja</taxon>
    </lineage>
</organism>
<name>A0ABD3DQD9_9LAMI</name>
<dbReference type="Proteomes" id="UP001632038">
    <property type="component" value="Unassembled WGS sequence"/>
</dbReference>
<evidence type="ECO:0000313" key="5">
    <source>
        <dbReference type="Proteomes" id="UP001632038"/>
    </source>
</evidence>
<dbReference type="Pfam" id="PF03514">
    <property type="entry name" value="GRAS"/>
    <property type="match status" value="1"/>
</dbReference>
<evidence type="ECO:0008006" key="6">
    <source>
        <dbReference type="Google" id="ProtNLM"/>
    </source>
</evidence>
<comment type="similarity">
    <text evidence="3">Belongs to the GRAS family.</text>
</comment>
<evidence type="ECO:0000313" key="4">
    <source>
        <dbReference type="EMBL" id="KAL3643234.1"/>
    </source>
</evidence>
<dbReference type="InterPro" id="IPR005202">
    <property type="entry name" value="TF_GRAS"/>
</dbReference>
<feature type="region of interest" description="Leucine repeat II (LRII)" evidence="3">
    <location>
        <begin position="181"/>
        <end position="213"/>
    </location>
</feature>
<keyword evidence="1" id="KW-0805">Transcription regulation</keyword>
<feature type="short sequence motif" description="VHIID" evidence="3">
    <location>
        <begin position="138"/>
        <end position="142"/>
    </location>
</feature>
<feature type="region of interest" description="SAW" evidence="3">
    <location>
        <begin position="313"/>
        <end position="389"/>
    </location>
</feature>
<evidence type="ECO:0000256" key="3">
    <source>
        <dbReference type="PROSITE-ProRule" id="PRU01191"/>
    </source>
</evidence>
<proteinExistence type="inferred from homology"/>
<comment type="caution">
    <text evidence="4">The sequence shown here is derived from an EMBL/GenBank/DDBJ whole genome shotgun (WGS) entry which is preliminary data.</text>
</comment>
<dbReference type="AlphaFoldDB" id="A0ABD3DQD9"/>
<sequence>MLGSFGSSIHEEAELESEVVDHHHQPCSSLVSPPPIHMRQLLITCADLISRSDLSAAHRLISILSSNSSPYGDSTERLVHQFTKALSLRLTRHVSSAPDQSLLQSSYLSLNQITPFLRFSQLTANQAILDAIDGHPSIHILDLDIMHGFQWPPLMQAVSERYPPPTLRITGAGDDLDILRRTGDRLSKFAHSLGLRFQFHPLLHPSDPISSILILPDEILAVNCVHYLHRLLGDRDRLCLFLRRLKSMGPTIVAVAEREADHNHPSFQQRFVEAVDHYAAVFDSLEATLPPASRERLAVEQVWFGREIADIVAAEGEHRRERHERFRSWDVMMRSSGFSSVALSGFALSQAKLLLRLHYPSEGYQLHIVNGSFLLGWQSQPLFSVSSWR</sequence>
<dbReference type="PROSITE" id="PS50985">
    <property type="entry name" value="GRAS"/>
    <property type="match status" value="1"/>
</dbReference>
<comment type="caution">
    <text evidence="3">Lacks conserved residue(s) required for the propagation of feature annotation.</text>
</comment>
<keyword evidence="5" id="KW-1185">Reference proteome</keyword>
<feature type="short sequence motif" description="LXXLL motif" evidence="3">
    <location>
        <begin position="228"/>
        <end position="232"/>
    </location>
</feature>
<evidence type="ECO:0000256" key="1">
    <source>
        <dbReference type="ARBA" id="ARBA00023015"/>
    </source>
</evidence>
<gene>
    <name evidence="4" type="ORF">CASFOL_014049</name>
</gene>